<comment type="caution">
    <text evidence="8">Lacks conserved residue(s) required for the propagation of feature annotation.</text>
</comment>
<dbReference type="PROSITE" id="PS01008">
    <property type="entry name" value="DNAA"/>
    <property type="match status" value="1"/>
</dbReference>
<dbReference type="SUPFAM" id="SSF52540">
    <property type="entry name" value="P-loop containing nucleoside triphosphate hydrolases"/>
    <property type="match status" value="1"/>
</dbReference>
<comment type="subcellular location">
    <subcellularLocation>
        <location evidence="8">Cytoplasm</location>
    </subcellularLocation>
</comment>
<evidence type="ECO:0000256" key="5">
    <source>
        <dbReference type="ARBA" id="ARBA00022840"/>
    </source>
</evidence>
<feature type="compositionally biased region" description="Low complexity" evidence="12">
    <location>
        <begin position="111"/>
        <end position="126"/>
    </location>
</feature>
<evidence type="ECO:0000259" key="14">
    <source>
        <dbReference type="SMART" id="SM00760"/>
    </source>
</evidence>
<evidence type="ECO:0000256" key="6">
    <source>
        <dbReference type="ARBA" id="ARBA00023121"/>
    </source>
</evidence>
<dbReference type="InterPro" id="IPR003593">
    <property type="entry name" value="AAA+_ATPase"/>
</dbReference>
<organism evidence="15 16">
    <name type="scientific">Corallincola platygyrae</name>
    <dbReference type="NCBI Taxonomy" id="1193278"/>
    <lineage>
        <taxon>Bacteria</taxon>
        <taxon>Pseudomonadati</taxon>
        <taxon>Pseudomonadota</taxon>
        <taxon>Gammaproteobacteria</taxon>
        <taxon>Alteromonadales</taxon>
        <taxon>Psychromonadaceae</taxon>
        <taxon>Corallincola</taxon>
    </lineage>
</organism>
<dbReference type="InterPro" id="IPR018312">
    <property type="entry name" value="Chromosome_initiator_DnaA_CS"/>
</dbReference>
<dbReference type="RefSeq" id="WP_377776217.1">
    <property type="nucleotide sequence ID" value="NZ_BAABLI010000017.1"/>
</dbReference>
<dbReference type="Pfam" id="PF08299">
    <property type="entry name" value="Bac_DnaA_C"/>
    <property type="match status" value="1"/>
</dbReference>
<dbReference type="CDD" id="cd06571">
    <property type="entry name" value="Bac_DnaA_C"/>
    <property type="match status" value="1"/>
</dbReference>
<dbReference type="InterPro" id="IPR038454">
    <property type="entry name" value="DnaA_N_sf"/>
</dbReference>
<evidence type="ECO:0000256" key="8">
    <source>
        <dbReference type="HAMAP-Rule" id="MF_00377"/>
    </source>
</evidence>
<comment type="function">
    <text evidence="8 10">Plays an essential role in the initiation and regulation of chromosomal replication. ATP-DnaA binds to the origin of replication (oriC) to initiate formation of the DNA replication initiation complex once per cell cycle. Binds the DnaA box (a 9 base pair repeat at the origin) and separates the double-stranded (ds)DNA. Forms a right-handed helical filament on oriC DNA; dsDNA binds to the exterior of the filament while single-stranded (ss)DNA is stabiized in the filament's interior. The ATP-DnaA-oriC complex binds and stabilizes one strand of the AT-rich DNA unwinding element (DUE), permitting loading of DNA polymerase. After initiation quickly degrades to an ADP-DnaA complex that is not apt for DNA replication. Binds acidic phospholipids.</text>
</comment>
<evidence type="ECO:0000256" key="10">
    <source>
        <dbReference type="RuleBase" id="RU000577"/>
    </source>
</evidence>
<dbReference type="InterPro" id="IPR001957">
    <property type="entry name" value="Chromosome_initiator_DnaA"/>
</dbReference>
<comment type="domain">
    <text evidence="8">Domain I is involved in oligomerization and binding regulators, domain II is flexibile and of varying length in different bacteria, domain III forms the AAA+ region, while domain IV binds dsDNA.</text>
</comment>
<dbReference type="PRINTS" id="PR00051">
    <property type="entry name" value="DNAA"/>
</dbReference>
<keyword evidence="16" id="KW-1185">Reference proteome</keyword>
<gene>
    <name evidence="8 15" type="primary">dnaA</name>
    <name evidence="15" type="ORF">ACFSJ3_09300</name>
</gene>
<dbReference type="InterPro" id="IPR013317">
    <property type="entry name" value="DnaA_dom"/>
</dbReference>
<keyword evidence="6 8" id="KW-0446">Lipid-binding</keyword>
<evidence type="ECO:0000256" key="12">
    <source>
        <dbReference type="SAM" id="MobiDB-lite"/>
    </source>
</evidence>
<dbReference type="InterPro" id="IPR013159">
    <property type="entry name" value="DnaA_C"/>
</dbReference>
<feature type="binding site" evidence="8">
    <location>
        <position position="183"/>
    </location>
    <ligand>
        <name>ATP</name>
        <dbReference type="ChEBI" id="CHEBI:30616"/>
    </ligand>
</feature>
<dbReference type="NCBIfam" id="TIGR00362">
    <property type="entry name" value="DnaA"/>
    <property type="match status" value="1"/>
</dbReference>
<feature type="region of interest" description="Domain IV, binds dsDNA" evidence="8">
    <location>
        <begin position="354"/>
        <end position="473"/>
    </location>
</feature>
<dbReference type="Gene3D" id="1.10.8.60">
    <property type="match status" value="1"/>
</dbReference>
<dbReference type="SMART" id="SM00382">
    <property type="entry name" value="AAA"/>
    <property type="match status" value="1"/>
</dbReference>
<evidence type="ECO:0000313" key="16">
    <source>
        <dbReference type="Proteomes" id="UP001597380"/>
    </source>
</evidence>
<feature type="region of interest" description="Disordered" evidence="12">
    <location>
        <begin position="95"/>
        <end position="132"/>
    </location>
</feature>
<comment type="subunit">
    <text evidence="8">Oligomerizes as a right-handed, spiral filament on DNA at oriC.</text>
</comment>
<dbReference type="Gene3D" id="3.40.50.300">
    <property type="entry name" value="P-loop containing nucleotide triphosphate hydrolases"/>
    <property type="match status" value="1"/>
</dbReference>
<dbReference type="PANTHER" id="PTHR30050:SF2">
    <property type="entry name" value="CHROMOSOMAL REPLICATION INITIATOR PROTEIN DNAA"/>
    <property type="match status" value="1"/>
</dbReference>
<evidence type="ECO:0000256" key="4">
    <source>
        <dbReference type="ARBA" id="ARBA00022741"/>
    </source>
</evidence>
<evidence type="ECO:0000256" key="9">
    <source>
        <dbReference type="NCBIfam" id="TIGR00362"/>
    </source>
</evidence>
<dbReference type="Gene3D" id="1.10.1750.10">
    <property type="match status" value="1"/>
</dbReference>
<feature type="region of interest" description="Domain I, interacts with DnaA modulators" evidence="8">
    <location>
        <begin position="1"/>
        <end position="108"/>
    </location>
</feature>
<evidence type="ECO:0000256" key="11">
    <source>
        <dbReference type="RuleBase" id="RU004227"/>
    </source>
</evidence>
<keyword evidence="7 8" id="KW-0238">DNA-binding</keyword>
<protein>
    <recommendedName>
        <fullName evidence="8 9">Chromosomal replication initiator protein DnaA</fullName>
    </recommendedName>
</protein>
<dbReference type="CDD" id="cd00009">
    <property type="entry name" value="AAA"/>
    <property type="match status" value="1"/>
</dbReference>
<dbReference type="Gene3D" id="3.30.300.180">
    <property type="match status" value="1"/>
</dbReference>
<evidence type="ECO:0000256" key="1">
    <source>
        <dbReference type="ARBA" id="ARBA00006583"/>
    </source>
</evidence>
<dbReference type="InterPro" id="IPR010921">
    <property type="entry name" value="Trp_repressor/repl_initiator"/>
</dbReference>
<keyword evidence="2 8" id="KW-0963">Cytoplasm</keyword>
<accession>A0ABW4XPC7</accession>
<evidence type="ECO:0000259" key="13">
    <source>
        <dbReference type="SMART" id="SM00382"/>
    </source>
</evidence>
<dbReference type="Pfam" id="PF22688">
    <property type="entry name" value="Hda_lid"/>
    <property type="match status" value="1"/>
</dbReference>
<name>A0ABW4XPC7_9GAMM</name>
<keyword evidence="4 8" id="KW-0547">Nucleotide-binding</keyword>
<dbReference type="HAMAP" id="MF_00377">
    <property type="entry name" value="DnaA_bact"/>
    <property type="match status" value="1"/>
</dbReference>
<feature type="binding site" evidence="8">
    <location>
        <position position="181"/>
    </location>
    <ligand>
        <name>ATP</name>
        <dbReference type="ChEBI" id="CHEBI:30616"/>
    </ligand>
</feature>
<dbReference type="SUPFAM" id="SSF48295">
    <property type="entry name" value="TrpR-like"/>
    <property type="match status" value="1"/>
</dbReference>
<evidence type="ECO:0000256" key="2">
    <source>
        <dbReference type="ARBA" id="ARBA00022490"/>
    </source>
</evidence>
<evidence type="ECO:0000256" key="3">
    <source>
        <dbReference type="ARBA" id="ARBA00022705"/>
    </source>
</evidence>
<feature type="domain" description="Chromosomal replication initiator DnaA C-terminal" evidence="14">
    <location>
        <begin position="381"/>
        <end position="450"/>
    </location>
</feature>
<sequence>MFYCRDKEFFVPSNLWEQCLSVLKDELPVQQFNTWIRPLQAQVTSDRLTLFAPNRFVLDWVRDNYLLRMNQTIEQVTGDNQVKLVLDVGTMPKPAAVDNSSKEKPALKPNTTASSAAEVSAPPATAEEVKPAGQRSNINLNYTFDNFVEGKSNQLARAAARQVADNPGGAYNPLFLYGGTGLGKTHLLHAVGNGIVDKKPDAKIVYMHSERFVQDMVKALQNNAIEEFKRYYRSVDALLIDDIQFFAHKDRSQEEFFHTFNALLEGNHQIILTSDRYPKEIDGVEDRLKSRFGWGLTVAIDPPELETRVAILMRKAQENAIHLPDEVAFFIAKRLRSNVRELEGALNRVIANANFTGRPITIDFVREALRDLLALQEKLITIDNIQKTVAEYYKIKVADLLSKRRSRSVARPRQIAMALAKELTNHSLPEIGDAFGGRDHTTVLHACRKIVQLREESHDIKEDYSNLIRTLSS</sequence>
<proteinExistence type="inferred from homology"/>
<dbReference type="InterPro" id="IPR024633">
    <property type="entry name" value="DnaA_N_dom"/>
</dbReference>
<evidence type="ECO:0000313" key="15">
    <source>
        <dbReference type="EMBL" id="MFD2096178.1"/>
    </source>
</evidence>
<comment type="similarity">
    <text evidence="1 8 11">Belongs to the DnaA family.</text>
</comment>
<keyword evidence="5 8" id="KW-0067">ATP-binding</keyword>
<dbReference type="Proteomes" id="UP001597380">
    <property type="component" value="Unassembled WGS sequence"/>
</dbReference>
<feature type="binding site" evidence="8">
    <location>
        <position position="185"/>
    </location>
    <ligand>
        <name>ATP</name>
        <dbReference type="ChEBI" id="CHEBI:30616"/>
    </ligand>
</feature>
<dbReference type="EMBL" id="JBHUHT010000011">
    <property type="protein sequence ID" value="MFD2096178.1"/>
    <property type="molecule type" value="Genomic_DNA"/>
</dbReference>
<feature type="domain" description="AAA+ ATPase" evidence="13">
    <location>
        <begin position="170"/>
        <end position="372"/>
    </location>
</feature>
<feature type="binding site" evidence="8">
    <location>
        <position position="184"/>
    </location>
    <ligand>
        <name>ATP</name>
        <dbReference type="ChEBI" id="CHEBI:30616"/>
    </ligand>
</feature>
<comment type="caution">
    <text evidence="15">The sequence shown here is derived from an EMBL/GenBank/DDBJ whole genome shotgun (WGS) entry which is preliminary data.</text>
</comment>
<reference evidence="16" key="1">
    <citation type="journal article" date="2019" name="Int. J. Syst. Evol. Microbiol.">
        <title>The Global Catalogue of Microorganisms (GCM) 10K type strain sequencing project: providing services to taxonomists for standard genome sequencing and annotation.</title>
        <authorList>
            <consortium name="The Broad Institute Genomics Platform"/>
            <consortium name="The Broad Institute Genome Sequencing Center for Infectious Disease"/>
            <person name="Wu L."/>
            <person name="Ma J."/>
        </authorList>
    </citation>
    <scope>NUCLEOTIDE SEQUENCE [LARGE SCALE GENOMIC DNA]</scope>
    <source>
        <strain evidence="16">CGMCC 1.10992</strain>
    </source>
</reference>
<dbReference type="Pfam" id="PF00308">
    <property type="entry name" value="Bac_DnaA"/>
    <property type="match status" value="1"/>
</dbReference>
<feature type="region of interest" description="Domain III, AAA+ region" evidence="8">
    <location>
        <begin position="137"/>
        <end position="353"/>
    </location>
</feature>
<dbReference type="InterPro" id="IPR027417">
    <property type="entry name" value="P-loop_NTPase"/>
</dbReference>
<dbReference type="InterPro" id="IPR020591">
    <property type="entry name" value="Chromosome_initiator_DnaA-like"/>
</dbReference>
<dbReference type="Pfam" id="PF11638">
    <property type="entry name" value="DnaA_N"/>
    <property type="match status" value="1"/>
</dbReference>
<evidence type="ECO:0000256" key="7">
    <source>
        <dbReference type="ARBA" id="ARBA00023125"/>
    </source>
</evidence>
<dbReference type="SMART" id="SM00760">
    <property type="entry name" value="Bac_DnaA_C"/>
    <property type="match status" value="1"/>
</dbReference>
<keyword evidence="3 8" id="KW-0235">DNA replication</keyword>
<dbReference type="PANTHER" id="PTHR30050">
    <property type="entry name" value="CHROMOSOMAL REPLICATION INITIATOR PROTEIN DNAA"/>
    <property type="match status" value="1"/>
</dbReference>
<dbReference type="InterPro" id="IPR055199">
    <property type="entry name" value="Hda_lid"/>
</dbReference>